<dbReference type="SUPFAM" id="SSF159006">
    <property type="entry name" value="YopX-like"/>
    <property type="match status" value="1"/>
</dbReference>
<evidence type="ECO:0000259" key="1">
    <source>
        <dbReference type="Pfam" id="PF09643"/>
    </source>
</evidence>
<dbReference type="RefSeq" id="WP_154471979.1">
    <property type="nucleotide sequence ID" value="NZ_VUMD01000006.1"/>
</dbReference>
<name>A0A7X2TCG8_9CLOT</name>
<dbReference type="Proteomes" id="UP000429958">
    <property type="component" value="Unassembled WGS sequence"/>
</dbReference>
<dbReference type="Pfam" id="PF09643">
    <property type="entry name" value="YopX"/>
    <property type="match status" value="1"/>
</dbReference>
<reference evidence="2 3" key="1">
    <citation type="submission" date="2019-08" db="EMBL/GenBank/DDBJ databases">
        <title>In-depth cultivation of the pig gut microbiome towards novel bacterial diversity and tailored functional studies.</title>
        <authorList>
            <person name="Wylensek D."/>
            <person name="Hitch T.C.A."/>
            <person name="Clavel T."/>
        </authorList>
    </citation>
    <scope>NUCLEOTIDE SEQUENCE [LARGE SCALE GENOMIC DNA]</scope>
    <source>
        <strain evidence="2 3">WCA-389-WT-23D1</strain>
    </source>
</reference>
<keyword evidence="3" id="KW-1185">Reference proteome</keyword>
<evidence type="ECO:0000313" key="2">
    <source>
        <dbReference type="EMBL" id="MSS36535.1"/>
    </source>
</evidence>
<protein>
    <recommendedName>
        <fullName evidence="1">YopX protein domain-containing protein</fullName>
    </recommendedName>
</protein>
<gene>
    <name evidence="2" type="ORF">FYJ39_08120</name>
</gene>
<comment type="caution">
    <text evidence="2">The sequence shown here is derived from an EMBL/GenBank/DDBJ whole genome shotgun (WGS) entry which is preliminary data.</text>
</comment>
<dbReference type="EMBL" id="VUMD01000006">
    <property type="protein sequence ID" value="MSS36535.1"/>
    <property type="molecule type" value="Genomic_DNA"/>
</dbReference>
<feature type="domain" description="YopX protein" evidence="1">
    <location>
        <begin position="229"/>
        <end position="273"/>
    </location>
</feature>
<sequence length="322" mass="36901">MLTKPQHGWTHFESNGRHLGRASDISDVPVILLDALLEYFSPNNKCSLNVVMDAEGWDVGFAEVGEDFFFFDTATNSDIPNFISLSKNTPYFAKECIANFAKEIADDIERDLDDWAAFSVLEIEEDEQEKETKERKVQLQQKVAALKSLISAREKPNRERSGSMETADRALYKAKGRDGEGWQTGYYWFCQDTLLCIASEAERKKNGHHYLLFSGCCDWGLPMPHYKMDIVPETLCQYTGRQDTKHKRIFEHDLCKSEAENALVEIVWHDSGWYGLYVGKEDCIDKEKYRPLDSWFHQDGSCSLTIVGNSIDGTEEMRKVES</sequence>
<dbReference type="InterPro" id="IPR019096">
    <property type="entry name" value="YopX_protein"/>
</dbReference>
<organism evidence="2 3">
    <name type="scientific">Clostridium porci</name>
    <dbReference type="NCBI Taxonomy" id="2605778"/>
    <lineage>
        <taxon>Bacteria</taxon>
        <taxon>Bacillati</taxon>
        <taxon>Bacillota</taxon>
        <taxon>Clostridia</taxon>
        <taxon>Eubacteriales</taxon>
        <taxon>Clostridiaceae</taxon>
        <taxon>Clostridium</taxon>
    </lineage>
</organism>
<dbReference type="AlphaFoldDB" id="A0A7X2TCG8"/>
<accession>A0A7X2TCG8</accession>
<proteinExistence type="predicted"/>
<evidence type="ECO:0000313" key="3">
    <source>
        <dbReference type="Proteomes" id="UP000429958"/>
    </source>
</evidence>